<keyword evidence="3" id="KW-0479">Metal-binding</keyword>
<dbReference type="NCBIfam" id="TIGR01409">
    <property type="entry name" value="TAT_signal_seq"/>
    <property type="match status" value="1"/>
</dbReference>
<accession>A0AAU9EYK0</accession>
<keyword evidence="8" id="KW-1185">Reference proteome</keyword>
<dbReference type="InterPro" id="IPR017896">
    <property type="entry name" value="4Fe4S_Fe-S-bd"/>
</dbReference>
<evidence type="ECO:0000256" key="2">
    <source>
        <dbReference type="ARBA" id="ARBA00022485"/>
    </source>
</evidence>
<dbReference type="CDD" id="cd10551">
    <property type="entry name" value="PsrB"/>
    <property type="match status" value="1"/>
</dbReference>
<dbReference type="RefSeq" id="WP_338605576.1">
    <property type="nucleotide sequence ID" value="NZ_AP028679.1"/>
</dbReference>
<dbReference type="KEGG" id="dmp:FAK_08980"/>
<evidence type="ECO:0000256" key="5">
    <source>
        <dbReference type="ARBA" id="ARBA00023014"/>
    </source>
</evidence>
<comment type="subcellular location">
    <subcellularLocation>
        <location evidence="1">Cell envelope</location>
    </subcellularLocation>
</comment>
<dbReference type="InterPro" id="IPR054822">
    <property type="entry name" value="DsrO-like"/>
</dbReference>
<feature type="domain" description="4Fe-4S ferredoxin-type" evidence="6">
    <location>
        <begin position="136"/>
        <end position="185"/>
    </location>
</feature>
<dbReference type="Proteomes" id="UP001366166">
    <property type="component" value="Chromosome"/>
</dbReference>
<dbReference type="PANTHER" id="PTHR43177:SF3">
    <property type="entry name" value="PROTEIN NRFC HOMOLOG"/>
    <property type="match status" value="1"/>
</dbReference>
<dbReference type="InterPro" id="IPR019546">
    <property type="entry name" value="TAT_signal_bac_arc"/>
</dbReference>
<evidence type="ECO:0000256" key="1">
    <source>
        <dbReference type="ARBA" id="ARBA00004196"/>
    </source>
</evidence>
<proteinExistence type="predicted"/>
<dbReference type="GO" id="GO:0046872">
    <property type="term" value="F:metal ion binding"/>
    <property type="evidence" value="ECO:0007669"/>
    <property type="project" value="UniProtKB-KW"/>
</dbReference>
<evidence type="ECO:0000259" key="6">
    <source>
        <dbReference type="Pfam" id="PF13247"/>
    </source>
</evidence>
<dbReference type="GO" id="GO:0051539">
    <property type="term" value="F:4 iron, 4 sulfur cluster binding"/>
    <property type="evidence" value="ECO:0007669"/>
    <property type="project" value="UniProtKB-KW"/>
</dbReference>
<dbReference type="NCBIfam" id="NF045797">
    <property type="entry name" value="DsrO"/>
    <property type="match status" value="1"/>
</dbReference>
<sequence>MGVDRRKFLKLAGVSAALGLGGTAGFQLLKPGSLDAAERMPTPYQMVFPSEQGNSDVTPNPERLKGRRWGMLIDMRKLTPAKAQAAIEACNYYHNVPKIPGKQEIKWIWTAPYPNVFPETENRWADPDIKNAQFITMCNHCNNPPCVRVCPTKATFQREDGVVMMDMHRCIGCRFCMAGCPYGSRSFNFRDPRPFIKKEYPLYPTRTKGVVEKCTFCTERLAVGKLPYCSEASGGAMVFGDVDDAGSELRQLLRKRYSIRRKPNLGTDPQVYYLV</sequence>
<evidence type="ECO:0000313" key="7">
    <source>
        <dbReference type="EMBL" id="BEQ13832.1"/>
    </source>
</evidence>
<name>A0AAU9EYK0_9BACT</name>
<dbReference type="Gene3D" id="3.30.70.20">
    <property type="match status" value="2"/>
</dbReference>
<organism evidence="7 8">
    <name type="scientific">Desulfoferula mesophila</name>
    <dbReference type="NCBI Taxonomy" id="3058419"/>
    <lineage>
        <taxon>Bacteria</taxon>
        <taxon>Pseudomonadati</taxon>
        <taxon>Thermodesulfobacteriota</taxon>
        <taxon>Desulfarculia</taxon>
        <taxon>Desulfarculales</taxon>
        <taxon>Desulfarculaceae</taxon>
        <taxon>Desulfoferula</taxon>
    </lineage>
</organism>
<dbReference type="PANTHER" id="PTHR43177">
    <property type="entry name" value="PROTEIN NRFC"/>
    <property type="match status" value="1"/>
</dbReference>
<dbReference type="AlphaFoldDB" id="A0AAU9EYK0"/>
<gene>
    <name evidence="7" type="ORF">FAK_08980</name>
</gene>
<keyword evidence="4" id="KW-0408">Iron</keyword>
<keyword evidence="5" id="KW-0411">Iron-sulfur</keyword>
<dbReference type="GO" id="GO:0030313">
    <property type="term" value="C:cell envelope"/>
    <property type="evidence" value="ECO:0007669"/>
    <property type="project" value="UniProtKB-SubCell"/>
</dbReference>
<protein>
    <submittedName>
        <fullName evidence="7">4Fe-4S ferredoxin</fullName>
    </submittedName>
</protein>
<evidence type="ECO:0000256" key="4">
    <source>
        <dbReference type="ARBA" id="ARBA00023004"/>
    </source>
</evidence>
<dbReference type="InterPro" id="IPR050954">
    <property type="entry name" value="ET_IronSulfur_Cluster-Binding"/>
</dbReference>
<evidence type="ECO:0000313" key="8">
    <source>
        <dbReference type="Proteomes" id="UP001366166"/>
    </source>
</evidence>
<dbReference type="PROSITE" id="PS00198">
    <property type="entry name" value="4FE4S_FER_1"/>
    <property type="match status" value="1"/>
</dbReference>
<dbReference type="EMBL" id="AP028679">
    <property type="protein sequence ID" value="BEQ13832.1"/>
    <property type="molecule type" value="Genomic_DNA"/>
</dbReference>
<keyword evidence="2" id="KW-0004">4Fe-4S</keyword>
<dbReference type="InterPro" id="IPR017900">
    <property type="entry name" value="4Fe4S_Fe_S_CS"/>
</dbReference>
<dbReference type="SUPFAM" id="SSF54862">
    <property type="entry name" value="4Fe-4S ferredoxins"/>
    <property type="match status" value="1"/>
</dbReference>
<dbReference type="Pfam" id="PF13247">
    <property type="entry name" value="Fer4_11"/>
    <property type="match status" value="1"/>
</dbReference>
<reference evidence="8" key="1">
    <citation type="journal article" date="2023" name="Arch. Microbiol.">
        <title>Desulfoferula mesophilus gen. nov. sp. nov., a mesophilic sulfate-reducing bacterium isolated from a brackish lake sediment.</title>
        <authorList>
            <person name="Watanabe T."/>
            <person name="Yabe T."/>
            <person name="Tsuji J.M."/>
            <person name="Fukui M."/>
        </authorList>
    </citation>
    <scope>NUCLEOTIDE SEQUENCE [LARGE SCALE GENOMIC DNA]</scope>
    <source>
        <strain evidence="8">12FAK</strain>
    </source>
</reference>
<evidence type="ECO:0000256" key="3">
    <source>
        <dbReference type="ARBA" id="ARBA00022723"/>
    </source>
</evidence>